<dbReference type="AlphaFoldDB" id="A0A182M6T5"/>
<accession>A0A182M6T5</accession>
<evidence type="ECO:0000313" key="2">
    <source>
        <dbReference type="EnsemblMetazoa" id="ACUA010898-PA"/>
    </source>
</evidence>
<dbReference type="EMBL" id="AXCM01001108">
    <property type="status" value="NOT_ANNOTATED_CDS"/>
    <property type="molecule type" value="Genomic_DNA"/>
</dbReference>
<evidence type="ECO:0000256" key="1">
    <source>
        <dbReference type="SAM" id="SignalP"/>
    </source>
</evidence>
<organism evidence="2 3">
    <name type="scientific">Anopheles culicifacies</name>
    <dbReference type="NCBI Taxonomy" id="139723"/>
    <lineage>
        <taxon>Eukaryota</taxon>
        <taxon>Metazoa</taxon>
        <taxon>Ecdysozoa</taxon>
        <taxon>Arthropoda</taxon>
        <taxon>Hexapoda</taxon>
        <taxon>Insecta</taxon>
        <taxon>Pterygota</taxon>
        <taxon>Neoptera</taxon>
        <taxon>Endopterygota</taxon>
        <taxon>Diptera</taxon>
        <taxon>Nematocera</taxon>
        <taxon>Culicoidea</taxon>
        <taxon>Culicidae</taxon>
        <taxon>Anophelinae</taxon>
        <taxon>Anopheles</taxon>
        <taxon>culicifacies species complex</taxon>
    </lineage>
</organism>
<feature type="chain" id="PRO_5008127910" evidence="1">
    <location>
        <begin position="21"/>
        <end position="164"/>
    </location>
</feature>
<name>A0A182M6T5_9DIPT</name>
<reference evidence="2" key="2">
    <citation type="submission" date="2020-05" db="UniProtKB">
        <authorList>
            <consortium name="EnsemblMetazoa"/>
        </authorList>
    </citation>
    <scope>IDENTIFICATION</scope>
    <source>
        <strain evidence="2">A-37</strain>
    </source>
</reference>
<evidence type="ECO:0000313" key="3">
    <source>
        <dbReference type="Proteomes" id="UP000075883"/>
    </source>
</evidence>
<proteinExistence type="predicted"/>
<dbReference type="VEuPathDB" id="VectorBase:ACUA010898"/>
<dbReference type="EnsemblMetazoa" id="ACUA010898-RA">
    <property type="protein sequence ID" value="ACUA010898-PA"/>
    <property type="gene ID" value="ACUA010898"/>
</dbReference>
<sequence length="164" mass="15680">MKGLVLLALLVASTALLAEGQNINVVITTNSDGIGIGGIRVGGGLYAGVRTGTGFGGNIATRSPGGLIPGAIDLVGRGLSSGINLVGNVLSAKTNFEGRTINTGGILGGNLAQTAGSLVGNAAAGVGNVVGNILGGIPRVGGSVGLNAGAGVAFNSGYQRPVFG</sequence>
<feature type="signal peptide" evidence="1">
    <location>
        <begin position="1"/>
        <end position="20"/>
    </location>
</feature>
<reference evidence="3" key="1">
    <citation type="submission" date="2013-09" db="EMBL/GenBank/DDBJ databases">
        <title>The Genome Sequence of Anopheles culicifacies species A.</title>
        <authorList>
            <consortium name="The Broad Institute Genomics Platform"/>
            <person name="Neafsey D.E."/>
            <person name="Besansky N."/>
            <person name="Howell P."/>
            <person name="Walton C."/>
            <person name="Young S.K."/>
            <person name="Zeng Q."/>
            <person name="Gargeya S."/>
            <person name="Fitzgerald M."/>
            <person name="Haas B."/>
            <person name="Abouelleil A."/>
            <person name="Allen A.W."/>
            <person name="Alvarado L."/>
            <person name="Arachchi H.M."/>
            <person name="Berlin A.M."/>
            <person name="Chapman S.B."/>
            <person name="Gainer-Dewar J."/>
            <person name="Goldberg J."/>
            <person name="Griggs A."/>
            <person name="Gujja S."/>
            <person name="Hansen M."/>
            <person name="Howarth C."/>
            <person name="Imamovic A."/>
            <person name="Ireland A."/>
            <person name="Larimer J."/>
            <person name="McCowan C."/>
            <person name="Murphy C."/>
            <person name="Pearson M."/>
            <person name="Poon T.W."/>
            <person name="Priest M."/>
            <person name="Roberts A."/>
            <person name="Saif S."/>
            <person name="Shea T."/>
            <person name="Sisk P."/>
            <person name="Sykes S."/>
            <person name="Wortman J."/>
            <person name="Nusbaum C."/>
            <person name="Birren B."/>
        </authorList>
    </citation>
    <scope>NUCLEOTIDE SEQUENCE [LARGE SCALE GENOMIC DNA]</scope>
    <source>
        <strain evidence="3">A-37</strain>
    </source>
</reference>
<keyword evidence="3" id="KW-1185">Reference proteome</keyword>
<keyword evidence="1" id="KW-0732">Signal</keyword>
<protein>
    <submittedName>
        <fullName evidence="2">Uncharacterized protein</fullName>
    </submittedName>
</protein>
<dbReference type="Proteomes" id="UP000075883">
    <property type="component" value="Unassembled WGS sequence"/>
</dbReference>